<dbReference type="EMBL" id="JAGIZB010000006">
    <property type="protein sequence ID" value="MBP0444697.1"/>
    <property type="molecule type" value="Genomic_DNA"/>
</dbReference>
<dbReference type="Proteomes" id="UP000681594">
    <property type="component" value="Unassembled WGS sequence"/>
</dbReference>
<protein>
    <recommendedName>
        <fullName evidence="3">MAE-28990/MAE-18760-like HEPN domain-containing protein</fullName>
    </recommendedName>
</protein>
<accession>A0ABS4ACF3</accession>
<organism evidence="1 2">
    <name type="scientific">Pararoseomonas baculiformis</name>
    <dbReference type="NCBI Taxonomy" id="2820812"/>
    <lineage>
        <taxon>Bacteria</taxon>
        <taxon>Pseudomonadati</taxon>
        <taxon>Pseudomonadota</taxon>
        <taxon>Alphaproteobacteria</taxon>
        <taxon>Acetobacterales</taxon>
        <taxon>Acetobacteraceae</taxon>
        <taxon>Pararoseomonas</taxon>
    </lineage>
</organism>
<dbReference type="RefSeq" id="WP_209378925.1">
    <property type="nucleotide sequence ID" value="NZ_JAGIZB010000006.1"/>
</dbReference>
<evidence type="ECO:0000313" key="2">
    <source>
        <dbReference type="Proteomes" id="UP000681594"/>
    </source>
</evidence>
<evidence type="ECO:0008006" key="3">
    <source>
        <dbReference type="Google" id="ProtNLM"/>
    </source>
</evidence>
<reference evidence="1 2" key="1">
    <citation type="submission" date="2021-03" db="EMBL/GenBank/DDBJ databases">
        <authorList>
            <person name="So Y."/>
        </authorList>
    </citation>
    <scope>NUCLEOTIDE SEQUENCE [LARGE SCALE GENOMIC DNA]</scope>
    <source>
        <strain evidence="1 2">SSH11</strain>
    </source>
</reference>
<proteinExistence type="predicted"/>
<keyword evidence="2" id="KW-1185">Reference proteome</keyword>
<gene>
    <name evidence="1" type="ORF">J8J14_07865</name>
</gene>
<evidence type="ECO:0000313" key="1">
    <source>
        <dbReference type="EMBL" id="MBP0444697.1"/>
    </source>
</evidence>
<sequence>MSEGVLDQPCSPEMAEQYAALGRFVTVFEDTVNLVRTATIGLLASNRRSEKLVSIAFHSSVMTAAPLFQVFRAVVGQIATDEAFGYPKQQGQDILSVMNQIAGAFDAIQQTRNSLLHGTWEVGWCGEPGNGLAVFSVTRLKPSRTGLSRAEVPSSPEELTEWGDRCVALQVLIERVVQAVATHPVPELESLFTRTEQGWLPSTGREDPS</sequence>
<name>A0ABS4ACF3_9PROT</name>
<comment type="caution">
    <text evidence="1">The sequence shown here is derived from an EMBL/GenBank/DDBJ whole genome shotgun (WGS) entry which is preliminary data.</text>
</comment>